<dbReference type="InterPro" id="IPR029071">
    <property type="entry name" value="Ubiquitin-like_domsf"/>
</dbReference>
<gene>
    <name evidence="3" type="ORF">PsYK624_026110</name>
</gene>
<protein>
    <submittedName>
        <fullName evidence="3">UBL domain-containing protein</fullName>
    </submittedName>
</protein>
<feature type="domain" description="Ubiquitin-like" evidence="2">
    <location>
        <begin position="64"/>
        <end position="139"/>
    </location>
</feature>
<dbReference type="PANTHER" id="PTHR10666">
    <property type="entry name" value="UBIQUITIN"/>
    <property type="match status" value="1"/>
</dbReference>
<dbReference type="EMBL" id="BPQB01000004">
    <property type="protein sequence ID" value="GJE86531.1"/>
    <property type="molecule type" value="Genomic_DNA"/>
</dbReference>
<dbReference type="InterPro" id="IPR000626">
    <property type="entry name" value="Ubiquitin-like_dom"/>
</dbReference>
<feature type="domain" description="Ubiquitin-like" evidence="2">
    <location>
        <begin position="172"/>
        <end position="248"/>
    </location>
</feature>
<dbReference type="Proteomes" id="UP000703269">
    <property type="component" value="Unassembled WGS sequence"/>
</dbReference>
<dbReference type="PRINTS" id="PR00348">
    <property type="entry name" value="UBIQUITIN"/>
</dbReference>
<dbReference type="PROSITE" id="PS50053">
    <property type="entry name" value="UBIQUITIN_2"/>
    <property type="match status" value="2"/>
</dbReference>
<feature type="signal peptide" evidence="1">
    <location>
        <begin position="1"/>
        <end position="19"/>
    </location>
</feature>
<dbReference type="SMART" id="SM00213">
    <property type="entry name" value="UBQ"/>
    <property type="match status" value="2"/>
</dbReference>
<evidence type="ECO:0000313" key="3">
    <source>
        <dbReference type="EMBL" id="GJE86531.1"/>
    </source>
</evidence>
<dbReference type="InterPro" id="IPR019956">
    <property type="entry name" value="Ubiquitin_dom"/>
</dbReference>
<proteinExistence type="predicted"/>
<dbReference type="CDD" id="cd17039">
    <property type="entry name" value="Ubl_ubiquitin_like"/>
    <property type="match status" value="1"/>
</dbReference>
<dbReference type="InterPro" id="IPR050158">
    <property type="entry name" value="Ubiquitin_ubiquitin-like"/>
</dbReference>
<sequence length="264" mass="27435">MRFSFFALPLLILSGLSLATPTRDDQATPARALSGDLADAYPRADNVIRGDAISGDPMLARRSFQVTIAMLTGSTISLTVNPDDTFAIVKGYIFEVENIPTGNQRLIWQGRPAPDSQTLTQAGVGPGATITLVLAVGSGSSSAPAPSGGVARARGRNTAARAQVTSLSRRSFQVTITRVSDGSSIQLTVNPTDTFAIVKDDIEAVEGIPPANQRLIWLGKAPSDSQTLEQAGVGAGDTIYLVLALGGSSTAPTPSGAVKRVRAF</sequence>
<dbReference type="AlphaFoldDB" id="A0A9P3L8V4"/>
<accession>A0A9P3L8V4</accession>
<comment type="caution">
    <text evidence="3">The sequence shown here is derived from an EMBL/GenBank/DDBJ whole genome shotgun (WGS) entry which is preliminary data.</text>
</comment>
<dbReference type="OrthoDB" id="428577at2759"/>
<name>A0A9P3L8V4_9APHY</name>
<keyword evidence="4" id="KW-1185">Reference proteome</keyword>
<feature type="chain" id="PRO_5040468809" evidence="1">
    <location>
        <begin position="20"/>
        <end position="264"/>
    </location>
</feature>
<dbReference type="Gene3D" id="3.10.20.90">
    <property type="entry name" value="Phosphatidylinositol 3-kinase Catalytic Subunit, Chain A, domain 1"/>
    <property type="match status" value="2"/>
</dbReference>
<evidence type="ECO:0000313" key="4">
    <source>
        <dbReference type="Proteomes" id="UP000703269"/>
    </source>
</evidence>
<reference evidence="3 4" key="1">
    <citation type="submission" date="2021-08" db="EMBL/GenBank/DDBJ databases">
        <title>Draft Genome Sequence of Phanerochaete sordida strain YK-624.</title>
        <authorList>
            <person name="Mori T."/>
            <person name="Dohra H."/>
            <person name="Suzuki T."/>
            <person name="Kawagishi H."/>
            <person name="Hirai H."/>
        </authorList>
    </citation>
    <scope>NUCLEOTIDE SEQUENCE [LARGE SCALE GENOMIC DNA]</scope>
    <source>
        <strain evidence="3 4">YK-624</strain>
    </source>
</reference>
<dbReference type="SUPFAM" id="SSF54236">
    <property type="entry name" value="Ubiquitin-like"/>
    <property type="match status" value="2"/>
</dbReference>
<organism evidence="3 4">
    <name type="scientific">Phanerochaete sordida</name>
    <dbReference type="NCBI Taxonomy" id="48140"/>
    <lineage>
        <taxon>Eukaryota</taxon>
        <taxon>Fungi</taxon>
        <taxon>Dikarya</taxon>
        <taxon>Basidiomycota</taxon>
        <taxon>Agaricomycotina</taxon>
        <taxon>Agaricomycetes</taxon>
        <taxon>Polyporales</taxon>
        <taxon>Phanerochaetaceae</taxon>
        <taxon>Phanerochaete</taxon>
    </lineage>
</organism>
<evidence type="ECO:0000259" key="2">
    <source>
        <dbReference type="PROSITE" id="PS50053"/>
    </source>
</evidence>
<dbReference type="Pfam" id="PF00240">
    <property type="entry name" value="ubiquitin"/>
    <property type="match status" value="2"/>
</dbReference>
<evidence type="ECO:0000256" key="1">
    <source>
        <dbReference type="SAM" id="SignalP"/>
    </source>
</evidence>
<keyword evidence="1" id="KW-0732">Signal</keyword>